<reference evidence="1" key="1">
    <citation type="journal article" date="2022" name="Clin. Infect. Dis.">
        <title>Association between Clostridium innocuum and antibiotic-associated diarrhea in adults and children: A cross-sectional study and comparative genomics analysis.</title>
        <authorList>
            <person name="Cherny K.E."/>
            <person name="Muscat E.B."/>
            <person name="Balaji A."/>
            <person name="Mukherjee J."/>
            <person name="Ozer E.A."/>
            <person name="Angarone M.P."/>
            <person name="Hauser A.R."/>
            <person name="Sichel J.S."/>
            <person name="Amponsah E."/>
            <person name="Kociolek L.K."/>
        </authorList>
    </citation>
    <scope>NUCLEOTIDE SEQUENCE</scope>
    <source>
        <strain evidence="1">NU1-AC-029v</strain>
    </source>
</reference>
<dbReference type="Proteomes" id="UP001203972">
    <property type="component" value="Unassembled WGS sequence"/>
</dbReference>
<accession>A0AAP2UJI1</accession>
<evidence type="ECO:0000313" key="1">
    <source>
        <dbReference type="EMBL" id="MCR0231527.1"/>
    </source>
</evidence>
<dbReference type="AlphaFoldDB" id="A0AAP2UJI1"/>
<dbReference type="RefSeq" id="WP_181968899.1">
    <property type="nucleotide sequence ID" value="NZ_JAHOLM010000011.1"/>
</dbReference>
<proteinExistence type="predicted"/>
<gene>
    <name evidence="1" type="ORF">MKC95_01925</name>
</gene>
<comment type="caution">
    <text evidence="1">The sequence shown here is derived from an EMBL/GenBank/DDBJ whole genome shotgun (WGS) entry which is preliminary data.</text>
</comment>
<name>A0AAP2UJI1_CLOIN</name>
<evidence type="ECO:0000313" key="2">
    <source>
        <dbReference type="Proteomes" id="UP001203972"/>
    </source>
</evidence>
<organism evidence="1 2">
    <name type="scientific">Clostridium innocuum</name>
    <dbReference type="NCBI Taxonomy" id="1522"/>
    <lineage>
        <taxon>Bacteria</taxon>
        <taxon>Bacillati</taxon>
        <taxon>Bacillota</taxon>
        <taxon>Clostridia</taxon>
        <taxon>Eubacteriales</taxon>
        <taxon>Clostridiaceae</taxon>
        <taxon>Clostridium</taxon>
    </lineage>
</organism>
<sequence length="53" mass="6219">MKEVKRFLKWLAKCTLQLSVDVKEIKKVLKIGYLSLLIQRGIYEKEFSSFGVL</sequence>
<protein>
    <submittedName>
        <fullName evidence="1">Uncharacterized protein</fullName>
    </submittedName>
</protein>
<dbReference type="EMBL" id="JAKTMA010000002">
    <property type="protein sequence ID" value="MCR0231527.1"/>
    <property type="molecule type" value="Genomic_DNA"/>
</dbReference>